<evidence type="ECO:0000313" key="3">
    <source>
        <dbReference type="Proteomes" id="UP001234178"/>
    </source>
</evidence>
<evidence type="ECO:0000259" key="1">
    <source>
        <dbReference type="Pfam" id="PF05729"/>
    </source>
</evidence>
<name>A0ABQ9ZEM1_9CRUS</name>
<accession>A0ABQ9ZEM1</accession>
<feature type="domain" description="NACHT" evidence="1">
    <location>
        <begin position="674"/>
        <end position="830"/>
    </location>
</feature>
<protein>
    <recommendedName>
        <fullName evidence="1">NACHT domain-containing protein</fullName>
    </recommendedName>
</protein>
<evidence type="ECO:0000313" key="2">
    <source>
        <dbReference type="EMBL" id="KAK4011372.1"/>
    </source>
</evidence>
<dbReference type="Proteomes" id="UP001234178">
    <property type="component" value="Unassembled WGS sequence"/>
</dbReference>
<gene>
    <name evidence="2" type="ORF">OUZ56_020486</name>
</gene>
<dbReference type="InterPro" id="IPR007111">
    <property type="entry name" value="NACHT_NTPase"/>
</dbReference>
<dbReference type="EMBL" id="JAOYFB010000003">
    <property type="protein sequence ID" value="KAK4011372.1"/>
    <property type="molecule type" value="Genomic_DNA"/>
</dbReference>
<organism evidence="2 3">
    <name type="scientific">Daphnia magna</name>
    <dbReference type="NCBI Taxonomy" id="35525"/>
    <lineage>
        <taxon>Eukaryota</taxon>
        <taxon>Metazoa</taxon>
        <taxon>Ecdysozoa</taxon>
        <taxon>Arthropoda</taxon>
        <taxon>Crustacea</taxon>
        <taxon>Branchiopoda</taxon>
        <taxon>Diplostraca</taxon>
        <taxon>Cladocera</taxon>
        <taxon>Anomopoda</taxon>
        <taxon>Daphniidae</taxon>
        <taxon>Daphnia</taxon>
    </lineage>
</organism>
<dbReference type="PANTHER" id="PTHR46312">
    <property type="entry name" value="NACHT DOMAIN-CONTAINING PROTEIN"/>
    <property type="match status" value="1"/>
</dbReference>
<keyword evidence="3" id="KW-1185">Reference proteome</keyword>
<dbReference type="SUPFAM" id="SSF52540">
    <property type="entry name" value="P-loop containing nucleoside triphosphate hydrolases"/>
    <property type="match status" value="1"/>
</dbReference>
<proteinExistence type="predicted"/>
<dbReference type="Pfam" id="PF05729">
    <property type="entry name" value="NACHT"/>
    <property type="match status" value="1"/>
</dbReference>
<sequence length="1229" mass="142874">MSESRGKKVDTKQQLSSDLSIGAMFEAKLLTLFCIRALENGYIFELLKERKDLGSRLDDLIFKYQLPGNTSTSQDWQYRYLQAKHRQDTSKMISKEELENDDGKDFSLAKYFRAFCRILRRGDNIQDCIICTTTDFDPNDVVIDTKDCNLPPHQAQADTTATEAAEATKASQPKITLNDITDQDEVILKFESKKTSRYKLKQNEYMQEKMMNEWSNIHVLAKALIACANKEGDSRKNDDTLSDGAKQLRQTLTEKGANLENCKFKFPVHQNFEFGQKKEREQIVNKLPLKVTEEDVKTFFNKFIFVVNMPNEAEFKNILQTEDMIKYYPKIECPTQTSYMLDVTKEMASKKDLGYKLKSEDGIRLLLRGITIVSSKYQKELEKEVQFNEDACNKMAIKLSDLLDNKISLIVTPTPKHTAVKVVSSIQKRPEYKENGSFFITKSIDLEDNEDRKRWKNILKLKSEFHRPLIVVCEKDTPELSNYEDLISDSDEQTAKKSKIIIIRDGNAYENSIVTVKDEITYGELNEKFQNAVLEKTITFQGKTLTVGDLVGNEPDKVIDYLSIEELLFQKKDVNIPRPDTSECEESLYIKRQLTMVFHESFENKLAERLNCTIDELHEKCRITPQGEINWFVENQDRESIWKEMKNLTDEGMSNAIEESQLICLDEGRERIQIVIISGVAGTGKSTILSNYYTEMKKAKPDHWIIKINLVEQQTAFLESVTEDTVVDFFVDHLHIAEDKSPFSRSLLRHRIKTGQRIAFMFDGYDEIGLDCQKNVIQLMKILAGKETIKQYVTTRPHMIDELQFELSQLAYHLQIFNEQHQIDYLVKYWQSNLQEMERENNSIIIQTFAESLAHRVSQTLLRAEEKSFIGVPLHCRILAECYQSELENNVAACETLVHQHIDLKSLYVYERLLDTKLRIFREEKVKSPSFNQVGSHAMDLSIDDIESHLTKLAIETLVVERRDVTTLWPSQQQYFHSEAEKSEKENKITDLGVKYGLIVRSKGDKQSKLQFLHRTFAEYLFARYLHRGMDIDNKININQLFNRKTHGNLVINKVLVEKNYDGVRVFLNFMLKKTEDTEIELPKRLQKFAKSLKEHITSPRDQHTNALTVALQTSNLFHFLLDCLDGTLNKPERKRVVRSAFQHFDFAIFLCKSNGQLFQRVLSYYDADAVDVERIVKEFLHDRYYDYADAVDEVKKLLHEPMTLPYSPDFYVIVRNNERAKDVVEEML</sequence>
<dbReference type="InterPro" id="IPR027417">
    <property type="entry name" value="P-loop_NTPase"/>
</dbReference>
<dbReference type="Gene3D" id="3.40.50.300">
    <property type="entry name" value="P-loop containing nucleotide triphosphate hydrolases"/>
    <property type="match status" value="1"/>
</dbReference>
<reference evidence="2 3" key="1">
    <citation type="journal article" date="2023" name="Nucleic Acids Res.">
        <title>The hologenome of Daphnia magna reveals possible DNA methylation and microbiome-mediated evolution of the host genome.</title>
        <authorList>
            <person name="Chaturvedi A."/>
            <person name="Li X."/>
            <person name="Dhandapani V."/>
            <person name="Marshall H."/>
            <person name="Kissane S."/>
            <person name="Cuenca-Cambronero M."/>
            <person name="Asole G."/>
            <person name="Calvet F."/>
            <person name="Ruiz-Romero M."/>
            <person name="Marangio P."/>
            <person name="Guigo R."/>
            <person name="Rago D."/>
            <person name="Mirbahai L."/>
            <person name="Eastwood N."/>
            <person name="Colbourne J.K."/>
            <person name="Zhou J."/>
            <person name="Mallon E."/>
            <person name="Orsini L."/>
        </authorList>
    </citation>
    <scope>NUCLEOTIDE SEQUENCE [LARGE SCALE GENOMIC DNA]</scope>
    <source>
        <strain evidence="2">LRV0_1</strain>
    </source>
</reference>
<comment type="caution">
    <text evidence="2">The sequence shown here is derived from an EMBL/GenBank/DDBJ whole genome shotgun (WGS) entry which is preliminary data.</text>
</comment>
<dbReference type="PANTHER" id="PTHR46312:SF2">
    <property type="entry name" value="NUCLEOTIDE-BINDING OLIGOMERIZATION DOMAIN-CONTAINING PROTEIN 2-LIKE"/>
    <property type="match status" value="1"/>
</dbReference>